<dbReference type="Proteomes" id="UP000193317">
    <property type="component" value="Unassembled WGS sequence"/>
</dbReference>
<dbReference type="GO" id="GO:0009306">
    <property type="term" value="P:protein secretion"/>
    <property type="evidence" value="ECO:0007669"/>
    <property type="project" value="InterPro"/>
</dbReference>
<proteinExistence type="predicted"/>
<dbReference type="AlphaFoldDB" id="A0A1X2DM10"/>
<sequence>MGLRFEPAGVATFAQNHDAVAGRIAAAATPDSTSISATSTAFGPVGAALTNAVAAFDAALLVAGTDLSRAYHEFADTTRSALTSFLRTDQVSGNRAAAAARTLI</sequence>
<dbReference type="InterPro" id="IPR022536">
    <property type="entry name" value="EspC"/>
</dbReference>
<dbReference type="OrthoDB" id="9937142at2"/>
<name>A0A1X2DM10_MYCSZ</name>
<reference evidence="1 2" key="1">
    <citation type="submission" date="2016-01" db="EMBL/GenBank/DDBJ databases">
        <title>The new phylogeny of the genus Mycobacterium.</title>
        <authorList>
            <person name="Tarcisio F."/>
            <person name="Conor M."/>
            <person name="Antonella G."/>
            <person name="Elisabetta G."/>
            <person name="Giulia F.S."/>
            <person name="Sara T."/>
            <person name="Anna F."/>
            <person name="Clotilde B."/>
            <person name="Roberto B."/>
            <person name="Veronica D.S."/>
            <person name="Fabio R."/>
            <person name="Monica P."/>
            <person name="Olivier J."/>
            <person name="Enrico T."/>
            <person name="Nicola S."/>
        </authorList>
    </citation>
    <scope>NUCLEOTIDE SEQUENCE [LARGE SCALE GENOMIC DNA]</scope>
    <source>
        <strain evidence="1 2">DSM 44166</strain>
    </source>
</reference>
<dbReference type="Pfam" id="PF10824">
    <property type="entry name" value="T7SS_ESX_EspC"/>
    <property type="match status" value="1"/>
</dbReference>
<evidence type="ECO:0008006" key="3">
    <source>
        <dbReference type="Google" id="ProtNLM"/>
    </source>
</evidence>
<evidence type="ECO:0000313" key="2">
    <source>
        <dbReference type="Proteomes" id="UP000193317"/>
    </source>
</evidence>
<protein>
    <recommendedName>
        <fullName evidence="3">ESX-1 secretion-associated protein</fullName>
    </recommendedName>
</protein>
<gene>
    <name evidence="1" type="ORF">AWC27_13440</name>
</gene>
<keyword evidence="2" id="KW-1185">Reference proteome</keyword>
<evidence type="ECO:0000313" key="1">
    <source>
        <dbReference type="EMBL" id="ORW89080.1"/>
    </source>
</evidence>
<dbReference type="RefSeq" id="WP_085673695.1">
    <property type="nucleotide sequence ID" value="NZ_JACKRU010000583.1"/>
</dbReference>
<comment type="caution">
    <text evidence="1">The sequence shown here is derived from an EMBL/GenBank/DDBJ whole genome shotgun (WGS) entry which is preliminary data.</text>
</comment>
<dbReference type="EMBL" id="LQPW01000171">
    <property type="protein sequence ID" value="ORW89080.1"/>
    <property type="molecule type" value="Genomic_DNA"/>
</dbReference>
<accession>A0A1X2DM10</accession>
<organism evidence="1 2">
    <name type="scientific">Mycobacterium szulgai</name>
    <dbReference type="NCBI Taxonomy" id="1787"/>
    <lineage>
        <taxon>Bacteria</taxon>
        <taxon>Bacillati</taxon>
        <taxon>Actinomycetota</taxon>
        <taxon>Actinomycetes</taxon>
        <taxon>Mycobacteriales</taxon>
        <taxon>Mycobacteriaceae</taxon>
        <taxon>Mycobacterium</taxon>
    </lineage>
</organism>